<sequence length="505" mass="56075">MSLKVPSDLINQSQIGFRQDAGLSSFNPQDPTLNPLPTVRHSISALDSSPSRLECKHCEENLLRGSQSLICIYCGQCQANDQPPEPLLFNSTTGYRWLLQSLNLIPSEMIEPLVEEKRRNKVGTPVEDGRALSEFLDVQIKWPNEVEIPETSYVNKMLDHVSSFTVNTVGSYNFEQRDSGSDASEEHAVSSRNDQSDGFEDEDNLSLFQKADVSETAAMSSDFSDNHDAGIQPVNSSTQNDDSKVVSFDLSRNSSFGDDTETQSVNSRRDNEDSSKTTADVSSDLNRDENEEEIESVKDSKTASVSFDLSDNESSEHVDSRTQNEDLNRNSSSGDDTEIQSMNFTKQNEDSETADMSFNLKDRASSVDESAANSSTQNEDSKAIADMAHDSNRNSSSGDESSRLYSQDSKTTVYHDFSGYNSSGYDTDFQSGISRWDSKPSTARSSDFKRDSSSGDDSQIQSTNSTLQNQDFKSVDHIEDLNTENLNNNLEPYSDKIQEKPIHKD</sequence>
<organism evidence="1 2">
    <name type="scientific">Cichorium intybus</name>
    <name type="common">Chicory</name>
    <dbReference type="NCBI Taxonomy" id="13427"/>
    <lineage>
        <taxon>Eukaryota</taxon>
        <taxon>Viridiplantae</taxon>
        <taxon>Streptophyta</taxon>
        <taxon>Embryophyta</taxon>
        <taxon>Tracheophyta</taxon>
        <taxon>Spermatophyta</taxon>
        <taxon>Magnoliopsida</taxon>
        <taxon>eudicotyledons</taxon>
        <taxon>Gunneridae</taxon>
        <taxon>Pentapetalae</taxon>
        <taxon>asterids</taxon>
        <taxon>campanulids</taxon>
        <taxon>Asterales</taxon>
        <taxon>Asteraceae</taxon>
        <taxon>Cichorioideae</taxon>
        <taxon>Cichorieae</taxon>
        <taxon>Cichoriinae</taxon>
        <taxon>Cichorium</taxon>
    </lineage>
</organism>
<dbReference type="Proteomes" id="UP001055811">
    <property type="component" value="Linkage Group LG07"/>
</dbReference>
<reference evidence="2" key="1">
    <citation type="journal article" date="2022" name="Mol. Ecol. Resour.">
        <title>The genomes of chicory, endive, great burdock and yacon provide insights into Asteraceae palaeo-polyploidization history and plant inulin production.</title>
        <authorList>
            <person name="Fan W."/>
            <person name="Wang S."/>
            <person name="Wang H."/>
            <person name="Wang A."/>
            <person name="Jiang F."/>
            <person name="Liu H."/>
            <person name="Zhao H."/>
            <person name="Xu D."/>
            <person name="Zhang Y."/>
        </authorList>
    </citation>
    <scope>NUCLEOTIDE SEQUENCE [LARGE SCALE GENOMIC DNA]</scope>
    <source>
        <strain evidence="2">cv. Punajuju</strain>
    </source>
</reference>
<evidence type="ECO:0000313" key="1">
    <source>
        <dbReference type="EMBL" id="KAI3708113.1"/>
    </source>
</evidence>
<reference evidence="1 2" key="2">
    <citation type="journal article" date="2022" name="Mol. Ecol. Resour.">
        <title>The genomes of chicory, endive, great burdock and yacon provide insights into Asteraceae paleo-polyploidization history and plant inulin production.</title>
        <authorList>
            <person name="Fan W."/>
            <person name="Wang S."/>
            <person name="Wang H."/>
            <person name="Wang A."/>
            <person name="Jiang F."/>
            <person name="Liu H."/>
            <person name="Zhao H."/>
            <person name="Xu D."/>
            <person name="Zhang Y."/>
        </authorList>
    </citation>
    <scope>NUCLEOTIDE SEQUENCE [LARGE SCALE GENOMIC DNA]</scope>
    <source>
        <strain evidence="2">cv. Punajuju</strain>
        <tissue evidence="1">Leaves</tissue>
    </source>
</reference>
<proteinExistence type="predicted"/>
<comment type="caution">
    <text evidence="1">The sequence shown here is derived from an EMBL/GenBank/DDBJ whole genome shotgun (WGS) entry which is preliminary data.</text>
</comment>
<evidence type="ECO:0000313" key="2">
    <source>
        <dbReference type="Proteomes" id="UP001055811"/>
    </source>
</evidence>
<accession>A0ACB9AEH0</accession>
<gene>
    <name evidence="1" type="ORF">L2E82_37181</name>
</gene>
<protein>
    <submittedName>
        <fullName evidence="1">Uncharacterized protein</fullName>
    </submittedName>
</protein>
<keyword evidence="2" id="KW-1185">Reference proteome</keyword>
<dbReference type="EMBL" id="CM042015">
    <property type="protein sequence ID" value="KAI3708113.1"/>
    <property type="molecule type" value="Genomic_DNA"/>
</dbReference>
<name>A0ACB9AEH0_CICIN</name>